<evidence type="ECO:0000256" key="10">
    <source>
        <dbReference type="ARBA" id="ARBA00022960"/>
    </source>
</evidence>
<dbReference type="PANTHER" id="PTHR23132">
    <property type="entry name" value="D-ALANINE--D-ALANINE LIGASE"/>
    <property type="match status" value="1"/>
</dbReference>
<name>A0A918KF27_9PROT</name>
<dbReference type="GO" id="GO:0005524">
    <property type="term" value="F:ATP binding"/>
    <property type="evidence" value="ECO:0007669"/>
    <property type="project" value="UniProtKB-UniRule"/>
</dbReference>
<evidence type="ECO:0000256" key="5">
    <source>
        <dbReference type="ARBA" id="ARBA00012216"/>
    </source>
</evidence>
<dbReference type="InterPro" id="IPR011761">
    <property type="entry name" value="ATP-grasp"/>
</dbReference>
<dbReference type="GO" id="GO:0009252">
    <property type="term" value="P:peptidoglycan biosynthetic process"/>
    <property type="evidence" value="ECO:0007669"/>
    <property type="project" value="UniProtKB-UniRule"/>
</dbReference>
<feature type="active site" evidence="15">
    <location>
        <position position="140"/>
    </location>
</feature>
<dbReference type="InterPro" id="IPR011127">
    <property type="entry name" value="Dala_Dala_lig_N"/>
</dbReference>
<dbReference type="SUPFAM" id="SSF56059">
    <property type="entry name" value="Glutathione synthetase ATP-binding domain-like"/>
    <property type="match status" value="1"/>
</dbReference>
<feature type="binding site" evidence="16">
    <location>
        <position position="268"/>
    </location>
    <ligand>
        <name>Mg(2+)</name>
        <dbReference type="ChEBI" id="CHEBI:18420"/>
        <label>1</label>
    </ligand>
</feature>
<dbReference type="GO" id="GO:0046872">
    <property type="term" value="F:metal ion binding"/>
    <property type="evidence" value="ECO:0007669"/>
    <property type="project" value="UniProtKB-KW"/>
</dbReference>
<feature type="binding site" evidence="16">
    <location>
        <position position="247"/>
    </location>
    <ligand>
        <name>Mg(2+)</name>
        <dbReference type="ChEBI" id="CHEBI:18420"/>
        <label>1</label>
    </ligand>
</feature>
<evidence type="ECO:0000256" key="4">
    <source>
        <dbReference type="ARBA" id="ARBA00010871"/>
    </source>
</evidence>
<evidence type="ECO:0000256" key="11">
    <source>
        <dbReference type="ARBA" id="ARBA00022984"/>
    </source>
</evidence>
<dbReference type="GO" id="GO:0071555">
    <property type="term" value="P:cell wall organization"/>
    <property type="evidence" value="ECO:0007669"/>
    <property type="project" value="UniProtKB-KW"/>
</dbReference>
<dbReference type="InterPro" id="IPR013815">
    <property type="entry name" value="ATP_grasp_subdomain_1"/>
</dbReference>
<dbReference type="SUPFAM" id="SSF52440">
    <property type="entry name" value="PreATP-grasp domain"/>
    <property type="match status" value="1"/>
</dbReference>
<keyword evidence="6 14" id="KW-0963">Cytoplasm</keyword>
<dbReference type="NCBIfam" id="TIGR01205">
    <property type="entry name" value="D_ala_D_alaTIGR"/>
    <property type="match status" value="1"/>
</dbReference>
<dbReference type="Gene3D" id="3.30.1490.20">
    <property type="entry name" value="ATP-grasp fold, A domain"/>
    <property type="match status" value="1"/>
</dbReference>
<organism evidence="19 20">
    <name type="scientific">Litorimonas cladophorae</name>
    <dbReference type="NCBI Taxonomy" id="1220491"/>
    <lineage>
        <taxon>Bacteria</taxon>
        <taxon>Pseudomonadati</taxon>
        <taxon>Pseudomonadota</taxon>
        <taxon>Alphaproteobacteria</taxon>
        <taxon>Maricaulales</taxon>
        <taxon>Robiginitomaculaceae</taxon>
    </lineage>
</organism>
<feature type="active site" evidence="15">
    <location>
        <position position="279"/>
    </location>
</feature>
<comment type="similarity">
    <text evidence="4 14">Belongs to the D-alanine--D-alanine ligase family.</text>
</comment>
<dbReference type="InterPro" id="IPR011095">
    <property type="entry name" value="Dala_Dala_lig_C"/>
</dbReference>
<evidence type="ECO:0000256" key="17">
    <source>
        <dbReference type="PROSITE-ProRule" id="PRU00409"/>
    </source>
</evidence>
<dbReference type="Gene3D" id="3.30.470.20">
    <property type="entry name" value="ATP-grasp fold, B domain"/>
    <property type="match status" value="1"/>
</dbReference>
<keyword evidence="8 17" id="KW-0547">Nucleotide-binding</keyword>
<evidence type="ECO:0000256" key="13">
    <source>
        <dbReference type="ARBA" id="ARBA00047614"/>
    </source>
</evidence>
<evidence type="ECO:0000256" key="6">
    <source>
        <dbReference type="ARBA" id="ARBA00022490"/>
    </source>
</evidence>
<dbReference type="PROSITE" id="PS00843">
    <property type="entry name" value="DALA_DALA_LIGASE_1"/>
    <property type="match status" value="1"/>
</dbReference>
<evidence type="ECO:0000256" key="9">
    <source>
        <dbReference type="ARBA" id="ARBA00022840"/>
    </source>
</evidence>
<dbReference type="InterPro" id="IPR016185">
    <property type="entry name" value="PreATP-grasp_dom_sf"/>
</dbReference>
<dbReference type="Gene3D" id="3.40.50.20">
    <property type="match status" value="1"/>
</dbReference>
<gene>
    <name evidence="14 19" type="primary">ddl</name>
    <name evidence="19" type="ORF">GCM10011309_08420</name>
</gene>
<dbReference type="PIRSF" id="PIRSF039102">
    <property type="entry name" value="Ddl/VanB"/>
    <property type="match status" value="1"/>
</dbReference>
<keyword evidence="16" id="KW-0460">Magnesium</keyword>
<evidence type="ECO:0000256" key="2">
    <source>
        <dbReference type="ARBA" id="ARBA00003921"/>
    </source>
</evidence>
<dbReference type="EC" id="6.3.2.4" evidence="5 14"/>
<comment type="cofactor">
    <cofactor evidence="16">
        <name>Mg(2+)</name>
        <dbReference type="ChEBI" id="CHEBI:18420"/>
    </cofactor>
    <cofactor evidence="16">
        <name>Mn(2+)</name>
        <dbReference type="ChEBI" id="CHEBI:29035"/>
    </cofactor>
    <text evidence="16">Binds 2 magnesium or manganese ions per subunit.</text>
</comment>
<feature type="binding site" evidence="16">
    <location>
        <position position="270"/>
    </location>
    <ligand>
        <name>Mg(2+)</name>
        <dbReference type="ChEBI" id="CHEBI:18420"/>
        <label>2</label>
    </ligand>
</feature>
<dbReference type="HAMAP" id="MF_00047">
    <property type="entry name" value="Dala_Dala_lig"/>
    <property type="match status" value="1"/>
</dbReference>
<evidence type="ECO:0000256" key="8">
    <source>
        <dbReference type="ARBA" id="ARBA00022741"/>
    </source>
</evidence>
<evidence type="ECO:0000256" key="15">
    <source>
        <dbReference type="PIRSR" id="PIRSR039102-1"/>
    </source>
</evidence>
<evidence type="ECO:0000256" key="1">
    <source>
        <dbReference type="ARBA" id="ARBA00001936"/>
    </source>
</evidence>
<keyword evidence="12 14" id="KW-0961">Cell wall biogenesis/degradation</keyword>
<dbReference type="Pfam" id="PF01820">
    <property type="entry name" value="Dala_Dala_lig_N"/>
    <property type="match status" value="1"/>
</dbReference>
<evidence type="ECO:0000256" key="16">
    <source>
        <dbReference type="PIRSR" id="PIRSR039102-3"/>
    </source>
</evidence>
<dbReference type="InterPro" id="IPR005905">
    <property type="entry name" value="D_ala_D_ala"/>
</dbReference>
<sequence>MTRVAVLKGGMSSERDVSLVTGAACAEALRGLDYDVVEIDVTQALWEQLKAANPDVIFNALHGDWGEDGRVQGVLDMFGKPYTHSGVMASSLAMDKHRAKHVLKSVGITVADGGLFDRVEISREHPIALPYVVKPNGQGSSKSVYIIRGEDSQQRAAIAADVAMGEHVVVESYIPGRELTVAVQDGKAICVTEIIPNGWYDYEEKYGANAAKHVCPAELPDYVTAICLDWAEKAHDALGCRGVSRSDFRFNDENCTRDNVVNKIVMLEVNTQPGMTPTSLVPEQAAYVGIDFAQLCRWMVEDASWPR</sequence>
<comment type="subcellular location">
    <subcellularLocation>
        <location evidence="3 14">Cytoplasm</location>
    </subcellularLocation>
</comment>
<dbReference type="PANTHER" id="PTHR23132:SF23">
    <property type="entry name" value="D-ALANINE--D-ALANINE LIGASE B"/>
    <property type="match status" value="1"/>
</dbReference>
<accession>A0A918KF27</accession>
<evidence type="ECO:0000256" key="12">
    <source>
        <dbReference type="ARBA" id="ARBA00023316"/>
    </source>
</evidence>
<dbReference type="AlphaFoldDB" id="A0A918KF27"/>
<reference evidence="19 20" key="1">
    <citation type="journal article" date="2014" name="Int. J. Syst. Evol. Microbiol.">
        <title>Complete genome sequence of Corynebacterium casei LMG S-19264T (=DSM 44701T), isolated from a smear-ripened cheese.</title>
        <authorList>
            <consortium name="US DOE Joint Genome Institute (JGI-PGF)"/>
            <person name="Walter F."/>
            <person name="Albersmeier A."/>
            <person name="Kalinowski J."/>
            <person name="Ruckert C."/>
        </authorList>
    </citation>
    <scope>NUCLEOTIDE SEQUENCE [LARGE SCALE GENOMIC DNA]</scope>
    <source>
        <strain evidence="19 20">KCTC 23968</strain>
    </source>
</reference>
<comment type="caution">
    <text evidence="19">The sequence shown here is derived from an EMBL/GenBank/DDBJ whole genome shotgun (WGS) entry which is preliminary data.</text>
</comment>
<evidence type="ECO:0000256" key="7">
    <source>
        <dbReference type="ARBA" id="ARBA00022598"/>
    </source>
</evidence>
<comment type="cofactor">
    <cofactor evidence="1">
        <name>Mn(2+)</name>
        <dbReference type="ChEBI" id="CHEBI:29035"/>
    </cofactor>
</comment>
<dbReference type="InterPro" id="IPR000291">
    <property type="entry name" value="D-Ala_lig_Van_CS"/>
</dbReference>
<dbReference type="GO" id="GO:0008360">
    <property type="term" value="P:regulation of cell shape"/>
    <property type="evidence" value="ECO:0007669"/>
    <property type="project" value="UniProtKB-KW"/>
</dbReference>
<comment type="pathway">
    <text evidence="14">Cell wall biogenesis; peptidoglycan biosynthesis.</text>
</comment>
<keyword evidence="16" id="KW-0464">Manganese</keyword>
<keyword evidence="20" id="KW-1185">Reference proteome</keyword>
<feature type="active site" evidence="15">
    <location>
        <position position="14"/>
    </location>
</feature>
<keyword evidence="10 14" id="KW-0133">Cell shape</keyword>
<dbReference type="GO" id="GO:0008716">
    <property type="term" value="F:D-alanine-D-alanine ligase activity"/>
    <property type="evidence" value="ECO:0007669"/>
    <property type="project" value="UniProtKB-UniRule"/>
</dbReference>
<evidence type="ECO:0000313" key="19">
    <source>
        <dbReference type="EMBL" id="GGX60904.1"/>
    </source>
</evidence>
<keyword evidence="16" id="KW-0479">Metal-binding</keyword>
<keyword evidence="7 14" id="KW-0436">Ligase</keyword>
<protein>
    <recommendedName>
        <fullName evidence="5 14">D-alanine--D-alanine ligase</fullName>
        <ecNumber evidence="5 14">6.3.2.4</ecNumber>
    </recommendedName>
    <alternativeName>
        <fullName evidence="14">D-Ala-D-Ala ligase</fullName>
    </alternativeName>
    <alternativeName>
        <fullName evidence="14">D-alanylalanine synthetase</fullName>
    </alternativeName>
</protein>
<dbReference type="NCBIfam" id="NF002378">
    <property type="entry name" value="PRK01372.1"/>
    <property type="match status" value="1"/>
</dbReference>
<evidence type="ECO:0000259" key="18">
    <source>
        <dbReference type="PROSITE" id="PS50975"/>
    </source>
</evidence>
<dbReference type="Pfam" id="PF07478">
    <property type="entry name" value="Dala_Dala_lig_C"/>
    <property type="match status" value="1"/>
</dbReference>
<dbReference type="Proteomes" id="UP000600865">
    <property type="component" value="Unassembled WGS sequence"/>
</dbReference>
<dbReference type="PROSITE" id="PS50975">
    <property type="entry name" value="ATP_GRASP"/>
    <property type="match status" value="1"/>
</dbReference>
<dbReference type="GO" id="GO:0005737">
    <property type="term" value="C:cytoplasm"/>
    <property type="evidence" value="ECO:0007669"/>
    <property type="project" value="UniProtKB-SubCell"/>
</dbReference>
<dbReference type="RefSeq" id="WP_189581711.1">
    <property type="nucleotide sequence ID" value="NZ_BMYV01000001.1"/>
</dbReference>
<evidence type="ECO:0000256" key="3">
    <source>
        <dbReference type="ARBA" id="ARBA00004496"/>
    </source>
</evidence>
<evidence type="ECO:0000256" key="14">
    <source>
        <dbReference type="HAMAP-Rule" id="MF_00047"/>
    </source>
</evidence>
<feature type="binding site" evidence="16">
    <location>
        <position position="268"/>
    </location>
    <ligand>
        <name>Mg(2+)</name>
        <dbReference type="ChEBI" id="CHEBI:18420"/>
        <label>2</label>
    </ligand>
</feature>
<proteinExistence type="inferred from homology"/>
<comment type="catalytic activity">
    <reaction evidence="13 14">
        <text>2 D-alanine + ATP = D-alanyl-D-alanine + ADP + phosphate + H(+)</text>
        <dbReference type="Rhea" id="RHEA:11224"/>
        <dbReference type="ChEBI" id="CHEBI:15378"/>
        <dbReference type="ChEBI" id="CHEBI:30616"/>
        <dbReference type="ChEBI" id="CHEBI:43474"/>
        <dbReference type="ChEBI" id="CHEBI:57416"/>
        <dbReference type="ChEBI" id="CHEBI:57822"/>
        <dbReference type="ChEBI" id="CHEBI:456216"/>
        <dbReference type="EC" id="6.3.2.4"/>
    </reaction>
</comment>
<feature type="domain" description="ATP-grasp" evidence="18">
    <location>
        <begin position="100"/>
        <end position="301"/>
    </location>
</feature>
<keyword evidence="9 17" id="KW-0067">ATP-binding</keyword>
<keyword evidence="11 14" id="KW-0573">Peptidoglycan synthesis</keyword>
<evidence type="ECO:0000313" key="20">
    <source>
        <dbReference type="Proteomes" id="UP000600865"/>
    </source>
</evidence>
<dbReference type="EMBL" id="BMYV01000001">
    <property type="protein sequence ID" value="GGX60904.1"/>
    <property type="molecule type" value="Genomic_DNA"/>
</dbReference>
<comment type="function">
    <text evidence="2 14">Cell wall formation.</text>
</comment>